<dbReference type="KEGG" id="bba:Bd2582"/>
<dbReference type="eggNOG" id="COG3210">
    <property type="taxonomic scope" value="Bacteria"/>
</dbReference>
<feature type="domain" description="Peptidase S74" evidence="3">
    <location>
        <begin position="1280"/>
        <end position="1372"/>
    </location>
</feature>
<feature type="coiled-coil region" evidence="1">
    <location>
        <begin position="1384"/>
        <end position="1414"/>
    </location>
</feature>
<name>Q6MK32_BDEBA</name>
<dbReference type="eggNOG" id="COG2911">
    <property type="taxonomic scope" value="Bacteria"/>
</dbReference>
<dbReference type="Pfam" id="PF13884">
    <property type="entry name" value="Peptidase_S74"/>
    <property type="match status" value="1"/>
</dbReference>
<dbReference type="STRING" id="264462.Bd2582"/>
<evidence type="ECO:0000256" key="1">
    <source>
        <dbReference type="SAM" id="Coils"/>
    </source>
</evidence>
<reference evidence="4 5" key="1">
    <citation type="journal article" date="2004" name="Science">
        <title>A predator unmasked: life cycle of Bdellovibrio bacteriovorus from a genomic perspective.</title>
        <authorList>
            <person name="Rendulic S."/>
            <person name="Jagtap P."/>
            <person name="Rosinus A."/>
            <person name="Eppinger M."/>
            <person name="Baar C."/>
            <person name="Lanz C."/>
            <person name="Keller H."/>
            <person name="Lambert C."/>
            <person name="Evans K.J."/>
            <person name="Goesmann A."/>
            <person name="Meyer F."/>
            <person name="Sockett R.E."/>
            <person name="Schuster S.C."/>
        </authorList>
    </citation>
    <scope>NUCLEOTIDE SEQUENCE [LARGE SCALE GENOMIC DNA]</scope>
    <source>
        <strain evidence="5">ATCC 15356 / DSM 50701 / NCIMB 9529 / HD100</strain>
    </source>
</reference>
<organism evidence="4 5">
    <name type="scientific">Bdellovibrio bacteriovorus (strain ATCC 15356 / DSM 50701 / NCIMB 9529 / HD100)</name>
    <dbReference type="NCBI Taxonomy" id="264462"/>
    <lineage>
        <taxon>Bacteria</taxon>
        <taxon>Pseudomonadati</taxon>
        <taxon>Bdellovibrionota</taxon>
        <taxon>Bdellovibrionia</taxon>
        <taxon>Bdellovibrionales</taxon>
        <taxon>Pseudobdellovibrionaceae</taxon>
        <taxon>Bdellovibrio</taxon>
    </lineage>
</organism>
<dbReference type="Proteomes" id="UP000008080">
    <property type="component" value="Chromosome"/>
</dbReference>
<protein>
    <submittedName>
        <fullName evidence="4">Cell wall surface anchor family protein</fullName>
    </submittedName>
</protein>
<dbReference type="PROSITE" id="PS51688">
    <property type="entry name" value="ICA"/>
    <property type="match status" value="1"/>
</dbReference>
<evidence type="ECO:0000313" key="5">
    <source>
        <dbReference type="Proteomes" id="UP000008080"/>
    </source>
</evidence>
<accession>Q6MK32</accession>
<proteinExistence type="predicted"/>
<keyword evidence="5" id="KW-1185">Reference proteome</keyword>
<evidence type="ECO:0000313" key="4">
    <source>
        <dbReference type="EMBL" id="CAE80377.1"/>
    </source>
</evidence>
<dbReference type="GeneID" id="93013481"/>
<keyword evidence="1" id="KW-0175">Coiled coil</keyword>
<feature type="chain" id="PRO_5004277619" evidence="2">
    <location>
        <begin position="23"/>
        <end position="1416"/>
    </location>
</feature>
<dbReference type="HOGENOM" id="CLU_264258_0_0_7"/>
<evidence type="ECO:0000259" key="3">
    <source>
        <dbReference type="PROSITE" id="PS51688"/>
    </source>
</evidence>
<dbReference type="EMBL" id="BX842653">
    <property type="protein sequence ID" value="CAE80377.1"/>
    <property type="molecule type" value="Genomic_DNA"/>
</dbReference>
<dbReference type="InterPro" id="IPR030392">
    <property type="entry name" value="S74_ICA"/>
</dbReference>
<evidence type="ECO:0000256" key="2">
    <source>
        <dbReference type="SAM" id="SignalP"/>
    </source>
</evidence>
<sequence>MKNYGTLTALFFVSLLTTVAQASPAALTYQGRIVKSSGAPLEYSAVAFQFEILAPNKVCVLYREQLNHIDMTNSGGVFDVKIGASHSYPAAPTFTILDAFNNGNPFTCDGGSPYNPGLTDGRFLRVKFHDGSQWQTISPDNEIRTVPFAGFASSAATLGSHVATDFVMKTEVNAGADCGAGSFLTWNAATKEFGCAGVSGASGGTVQSVAASAGSNPYLTVSADNVNPVITLNVGTVAGTVAAGNDARFSDARTPTGAAGGVLTGTYPNPGLADNAVTTPKLAAGAVSTEKLFANPGISRLVMTDSSTGATLAPLSCGANQLLTWSVALGWQCTNQTSLAVGSASVSANFTGSLAGDVTGTQGATVVGQIKGYPLDFTVVPTTGQVLKFNGTSWYAAADSNAGGTVTNVTGTSPISVATGTTTPVISISQANTTTNGYLSSVDWNTFNGKQNALGFTPLNPANNLSELTATAATARTNLGLGTAAVKDAPAAGDATAAQVVLGNDSRLTNSRAPSGAAGGDLTGTYPSPTLATVVTAGTGTKITYDAKGRVTASTGLAAGDIPNLDWSKITSGKPTTLSGYGITDALVSNAGGSPSIQSGTDAAKPASPAAGAIYFASDTKVIYQYNSGAWVAIASSAGAGGTITALTGDVTASGNGTVSATVNSVGGSTAANVNTATVAANAATNLNTASAIVRRDASGNFAAGAVSAGSVVLRDSGSNTVTLQAPTAVSTSYVLRFPTAVGAANQVLTTDASGNLSWTSPAVTSGVAVTSPIVNSGTASAPNIGIQVANGSQNGYLSSADWTTFNNKLSATLAPGNIRVGNGSSVATAVAPSGDVTMTNAGAFTVTKVQGTAVSATAPTAAGQVLRYNGTTQYAPAFLQLGDLRSTITPFGGVFASTACSTSQTMYYNAATDTFLCQSISVTAANFANQAQNSFFAGPSSGGAGAPAFRTIAAADLPTVGTAGTYRSVTVDAYGRVTAGTNPTTASGYGLTDVFVNGGNSFGAAATVGTNDAQSLQLETGNVVRMTVDTSGNVGIGQATDANAKVAIKTTSAAQASLILDTVASGIPSIDMLRNGTWKGTIGFSSGGSDDLFISNGVAGNIIFDTSNVEKVRISAAGNLGVGTTAPITPLHVNGSAIIGSGNTTFTNASNWVIGSSNSITNSGGGNASVMNIIGSSNAISTTAMNFSYSLDVFGRSNSVSNSGNSLVVGRSNTVSAGNSITIGQSITNSLMGTMQVGLSDTAKMTILSTGRFGINTTAPSEALEVNGNVKAASYLYTSDARLKKDVVTLPMALENLLKLRGVNFVWKNNGEKTVGFIAQEVEAVYPELVRTDKVSGFKSVQYGNIVAILVEALKQEHAERLQDKALCQGQIAQVSRGLASVNESSDSRLKKLEQENQELKARLERLEKALLNGK</sequence>
<keyword evidence="2" id="KW-0732">Signal</keyword>
<gene>
    <name evidence="4" type="ordered locus">Bd2582</name>
</gene>
<dbReference type="RefSeq" id="WP_011164980.1">
    <property type="nucleotide sequence ID" value="NC_005363.1"/>
</dbReference>
<feature type="signal peptide" evidence="2">
    <location>
        <begin position="1"/>
        <end position="22"/>
    </location>
</feature>